<dbReference type="Pfam" id="PF07591">
    <property type="entry name" value="PT-HINT"/>
    <property type="match status" value="1"/>
</dbReference>
<dbReference type="InterPro" id="IPR006141">
    <property type="entry name" value="Intein_N"/>
</dbReference>
<proteinExistence type="predicted"/>
<protein>
    <submittedName>
        <fullName evidence="3">Polymorphic toxin type 17 domain-containing protein</fullName>
    </submittedName>
</protein>
<evidence type="ECO:0000313" key="3">
    <source>
        <dbReference type="EMBL" id="MDX2965165.1"/>
    </source>
</evidence>
<name>A0AAP6EK32_9ACTN</name>
<evidence type="ECO:0000313" key="4">
    <source>
        <dbReference type="EMBL" id="MDX3023605.1"/>
    </source>
</evidence>
<evidence type="ECO:0000259" key="2">
    <source>
        <dbReference type="SMART" id="SM00306"/>
    </source>
</evidence>
<dbReference type="InterPro" id="IPR022385">
    <property type="entry name" value="Rhs_assc_core"/>
</dbReference>
<dbReference type="EMBL" id="JARAWC010000038">
    <property type="protein sequence ID" value="MDX2965165.1"/>
    <property type="molecule type" value="Genomic_DNA"/>
</dbReference>
<dbReference type="Gene3D" id="2.180.10.10">
    <property type="entry name" value="RHS repeat-associated core"/>
    <property type="match status" value="1"/>
</dbReference>
<feature type="region of interest" description="Disordered" evidence="1">
    <location>
        <begin position="215"/>
        <end position="268"/>
    </location>
</feature>
<dbReference type="Gene3D" id="2.170.16.10">
    <property type="entry name" value="Hedgehog/Intein (Hint) domain"/>
    <property type="match status" value="1"/>
</dbReference>
<dbReference type="PANTHER" id="PTHR32305:SF17">
    <property type="entry name" value="TRNA NUCLEASE WAPA"/>
    <property type="match status" value="1"/>
</dbReference>
<evidence type="ECO:0000313" key="5">
    <source>
        <dbReference type="Proteomes" id="UP001272987"/>
    </source>
</evidence>
<evidence type="ECO:0000313" key="6">
    <source>
        <dbReference type="Proteomes" id="UP001282288"/>
    </source>
</evidence>
<dbReference type="Pfam" id="PF15524">
    <property type="entry name" value="Ntox17"/>
    <property type="match status" value="1"/>
</dbReference>
<dbReference type="InterPro" id="IPR050708">
    <property type="entry name" value="T6SS_VgrG/RHS"/>
</dbReference>
<evidence type="ECO:0000256" key="1">
    <source>
        <dbReference type="SAM" id="MobiDB-lite"/>
    </source>
</evidence>
<keyword evidence="5" id="KW-1185">Reference proteome</keyword>
<gene>
    <name evidence="3" type="ORF">PV399_36390</name>
    <name evidence="4" type="ORF">PV666_37890</name>
</gene>
<reference evidence="3 5" key="1">
    <citation type="journal article" date="2023" name="Microb. Genom.">
        <title>Mesoterricola silvestris gen. nov., sp. nov., Mesoterricola sediminis sp. nov., Geothrix oryzae sp. nov., Geothrix edaphica sp. nov., Geothrix rubra sp. nov., and Geothrix limicola sp. nov., six novel members of Acidobacteriota isolated from soils.</title>
        <authorList>
            <person name="Weisberg A.J."/>
            <person name="Pearce E."/>
            <person name="Kramer C.G."/>
            <person name="Chang J.H."/>
            <person name="Clarke C.R."/>
        </authorList>
    </citation>
    <scope>NUCLEOTIDE SEQUENCE</scope>
    <source>
        <strain evidence="4 5">NB05-1H</strain>
        <strain evidence="3">NRRL_B-16521</strain>
    </source>
</reference>
<dbReference type="SMART" id="SM00306">
    <property type="entry name" value="HintN"/>
    <property type="match status" value="1"/>
</dbReference>
<dbReference type="Proteomes" id="UP001272987">
    <property type="component" value="Unassembled WGS sequence"/>
</dbReference>
<dbReference type="InterPro" id="IPR003587">
    <property type="entry name" value="Hint_dom_N"/>
</dbReference>
<feature type="domain" description="Hint" evidence="2">
    <location>
        <begin position="383"/>
        <end position="484"/>
    </location>
</feature>
<dbReference type="NCBIfam" id="TIGR03696">
    <property type="entry name" value="Rhs_assc_core"/>
    <property type="match status" value="1"/>
</dbReference>
<dbReference type="PROSITE" id="PS50817">
    <property type="entry name" value="INTEIN_N_TER"/>
    <property type="match status" value="1"/>
</dbReference>
<dbReference type="Proteomes" id="UP001282288">
    <property type="component" value="Unassembled WGS sequence"/>
</dbReference>
<sequence>MERPGKSGAQALTWSPEGKLNKLTENGTSTDYLYSADNSLLIRATQNGERVLYAGATELHLRADGTVWAQRMYAGHALRSNETGTNKLTYLTSDHHGTSSLSLNPDTAQTFTKRYTTPFGADRGTPLFGPWPNDKGFLGKTRDATTGLTHIGARQYDPTTGQFLSVDPILDPANPQTLNGYSYAGNNPVTFSDPTGLKIDNCATYSYCTANGGTIDEVKQNHPPKPAPAASSGRGNGTARSGSASGNKGNSNDSDFDGPWIAATTPSSDDADRVAGQYYLFGTNKLTNTVGGYWFPQTNAFNKPEVVCYGRLACNKAYAYYLENPNDVAGAKVIAATYCRAHEDECNQDARVWERSIEIGNEFVAALGMGRGGLMGGGIKGACKCFLAGTDVLMADGKTKDIEDIELDDKVLATDPKTGETGPREVTRLIRTEGDKYFNELSIATLDGIEHLTATHEHPFWAPSEHNWIPAGDLKPGMTLRTDDGYTVIVTGNRGFTKKARTYNLTIDELHTYYVLAGATPVLVHNSDCWSVKARMRAAGPGDEFGLPNQGRIRYVPPKNYNPANPLPRGRSGGYIDRFGNEWTVGPSRTEGHPFEWDVQLSRQGREKIGWLSRDNRHVNVDPFGEVTHR</sequence>
<dbReference type="SUPFAM" id="SSF51294">
    <property type="entry name" value="Hedgehog/intein (Hint) domain"/>
    <property type="match status" value="1"/>
</dbReference>
<accession>A0AAP6EK32</accession>
<dbReference type="AlphaFoldDB" id="A0AAP6EK32"/>
<dbReference type="GO" id="GO:0016539">
    <property type="term" value="P:intein-mediated protein splicing"/>
    <property type="evidence" value="ECO:0007669"/>
    <property type="project" value="InterPro"/>
</dbReference>
<comment type="caution">
    <text evidence="3">The sequence shown here is derived from an EMBL/GenBank/DDBJ whole genome shotgun (WGS) entry which is preliminary data.</text>
</comment>
<organism evidence="3 6">
    <name type="scientific">Streptomyces acidiscabies</name>
    <dbReference type="NCBI Taxonomy" id="42234"/>
    <lineage>
        <taxon>Bacteria</taxon>
        <taxon>Bacillati</taxon>
        <taxon>Actinomycetota</taxon>
        <taxon>Actinomycetes</taxon>
        <taxon>Kitasatosporales</taxon>
        <taxon>Streptomycetaceae</taxon>
        <taxon>Streptomyces</taxon>
    </lineage>
</organism>
<dbReference type="CDD" id="cd00081">
    <property type="entry name" value="Hint"/>
    <property type="match status" value="1"/>
</dbReference>
<dbReference type="InterPro" id="IPR036844">
    <property type="entry name" value="Hint_dom_sf"/>
</dbReference>
<dbReference type="EMBL" id="JARAWP010000028">
    <property type="protein sequence ID" value="MDX3023605.1"/>
    <property type="molecule type" value="Genomic_DNA"/>
</dbReference>
<dbReference type="NCBIfam" id="TIGR01443">
    <property type="entry name" value="intein_Cterm"/>
    <property type="match status" value="1"/>
</dbReference>
<dbReference type="InterPro" id="IPR029117">
    <property type="entry name" value="Ntox17"/>
</dbReference>
<feature type="compositionally biased region" description="Low complexity" evidence="1">
    <location>
        <begin position="241"/>
        <end position="253"/>
    </location>
</feature>
<dbReference type="InterPro" id="IPR030934">
    <property type="entry name" value="Intein_C"/>
</dbReference>
<dbReference type="PANTHER" id="PTHR32305">
    <property type="match status" value="1"/>
</dbReference>